<comment type="caution">
    <text evidence="2">The sequence shown here is derived from an EMBL/GenBank/DDBJ whole genome shotgun (WGS) entry which is preliminary data.</text>
</comment>
<feature type="chain" id="PRO_5045294983" evidence="1">
    <location>
        <begin position="24"/>
        <end position="83"/>
    </location>
</feature>
<accession>A0ABV0LWK1</accession>
<name>A0ABV0LWK1_9HYPH</name>
<evidence type="ECO:0000313" key="3">
    <source>
        <dbReference type="Proteomes" id="UP001496627"/>
    </source>
</evidence>
<keyword evidence="3" id="KW-1185">Reference proteome</keyword>
<keyword evidence="1" id="KW-0732">Signal</keyword>
<evidence type="ECO:0000313" key="2">
    <source>
        <dbReference type="EMBL" id="MEQ1403818.1"/>
    </source>
</evidence>
<proteinExistence type="predicted"/>
<sequence>MKLTRLAFVAASALSVASCTQTAQVSASKVQLQSTARSIVGTSLIGARGKTARDQEKIDDTVAGLCGARAWTVEECAAHDEAR</sequence>
<dbReference type="EMBL" id="JBEAAL010000001">
    <property type="protein sequence ID" value="MEQ1403818.1"/>
    <property type="molecule type" value="Genomic_DNA"/>
</dbReference>
<reference evidence="2 3" key="1">
    <citation type="submission" date="2024-05" db="EMBL/GenBank/DDBJ databases">
        <title>Neorhizobium sp. Rsf11, a plant growth promoting and heavy metal resistant PAH-degrader.</title>
        <authorList>
            <person name="Golubev S.N."/>
            <person name="Muratova A.Y."/>
            <person name="Markelova M.I."/>
        </authorList>
    </citation>
    <scope>NUCLEOTIDE SEQUENCE [LARGE SCALE GENOMIC DNA]</scope>
    <source>
        <strain evidence="2 3">Rsf11</strain>
    </source>
</reference>
<dbReference type="RefSeq" id="WP_348862120.1">
    <property type="nucleotide sequence ID" value="NZ_JBEAAL010000001.1"/>
</dbReference>
<dbReference type="PROSITE" id="PS51257">
    <property type="entry name" value="PROKAR_LIPOPROTEIN"/>
    <property type="match status" value="1"/>
</dbReference>
<gene>
    <name evidence="2" type="ORF">ABK249_02635</name>
</gene>
<dbReference type="Proteomes" id="UP001496627">
    <property type="component" value="Unassembled WGS sequence"/>
</dbReference>
<protein>
    <submittedName>
        <fullName evidence="2">Uncharacterized protein</fullName>
    </submittedName>
</protein>
<feature type="signal peptide" evidence="1">
    <location>
        <begin position="1"/>
        <end position="23"/>
    </location>
</feature>
<evidence type="ECO:0000256" key="1">
    <source>
        <dbReference type="SAM" id="SignalP"/>
    </source>
</evidence>
<organism evidence="2 3">
    <name type="scientific">Neorhizobium phenanthreniclasticum</name>
    <dbReference type="NCBI Taxonomy" id="3157917"/>
    <lineage>
        <taxon>Bacteria</taxon>
        <taxon>Pseudomonadati</taxon>
        <taxon>Pseudomonadota</taxon>
        <taxon>Alphaproteobacteria</taxon>
        <taxon>Hyphomicrobiales</taxon>
        <taxon>Rhizobiaceae</taxon>
        <taxon>Rhizobium/Agrobacterium group</taxon>
        <taxon>Neorhizobium</taxon>
    </lineage>
</organism>